<proteinExistence type="predicted"/>
<protein>
    <recommendedName>
        <fullName evidence="4">VCBS repeat protein</fullName>
    </recommendedName>
</protein>
<reference evidence="2 3" key="1">
    <citation type="submission" date="2018-06" db="EMBL/GenBank/DDBJ databases">
        <title>Genomic Encyclopedia of Type Strains, Phase IV (KMG-IV): sequencing the most valuable type-strain genomes for metagenomic binning, comparative biology and taxonomic classification.</title>
        <authorList>
            <person name="Goeker M."/>
        </authorList>
    </citation>
    <scope>NUCLEOTIDE SEQUENCE [LARGE SCALE GENOMIC DNA]</scope>
    <source>
        <strain evidence="2 3">DSM 18048</strain>
    </source>
</reference>
<keyword evidence="3" id="KW-1185">Reference proteome</keyword>
<gene>
    <name evidence="2" type="ORF">DES52_101318</name>
</gene>
<dbReference type="AlphaFoldDB" id="A0A318SGI8"/>
<dbReference type="Proteomes" id="UP000248326">
    <property type="component" value="Unassembled WGS sequence"/>
</dbReference>
<evidence type="ECO:0000313" key="2">
    <source>
        <dbReference type="EMBL" id="PYE56514.1"/>
    </source>
</evidence>
<feature type="signal peptide" evidence="1">
    <location>
        <begin position="1"/>
        <end position="20"/>
    </location>
</feature>
<dbReference type="OrthoDB" id="71924at2"/>
<evidence type="ECO:0000256" key="1">
    <source>
        <dbReference type="SAM" id="SignalP"/>
    </source>
</evidence>
<keyword evidence="1" id="KW-0732">Signal</keyword>
<dbReference type="EMBL" id="QJSX01000001">
    <property type="protein sequence ID" value="PYE56514.1"/>
    <property type="molecule type" value="Genomic_DNA"/>
</dbReference>
<organism evidence="2 3">
    <name type="scientific">Deinococcus yavapaiensis KR-236</name>
    <dbReference type="NCBI Taxonomy" id="694435"/>
    <lineage>
        <taxon>Bacteria</taxon>
        <taxon>Thermotogati</taxon>
        <taxon>Deinococcota</taxon>
        <taxon>Deinococci</taxon>
        <taxon>Deinococcales</taxon>
        <taxon>Deinococcaceae</taxon>
        <taxon>Deinococcus</taxon>
    </lineage>
</organism>
<dbReference type="RefSeq" id="WP_146237157.1">
    <property type="nucleotide sequence ID" value="NZ_QJSX01000001.1"/>
</dbReference>
<sequence length="258" mass="28771">MTTFLALGFLALLAATPATVRYEVRTPADDPYSPVLVALDGRKVVTLVDPAKPTPPFSEGTAIMNVVRVADFDADGTLDALVLFSGGGNCCPSSYRFVTYRPGKAPLFSNAFDSWRDPKIETYQGRLVAVYRDEDAARWKSWAYRGGKAVLVRAAVIPELKALLNIRREAFDERRNVFAFDLNEDGSNERIECGIWDRWDTLQCGVTDAKGRELLSPSVGCDRYGVLATKTRGYHDLVCGLDWRIRWNGKEYVAPDFE</sequence>
<accession>A0A318SGI8</accession>
<evidence type="ECO:0008006" key="4">
    <source>
        <dbReference type="Google" id="ProtNLM"/>
    </source>
</evidence>
<feature type="chain" id="PRO_5016309041" description="VCBS repeat protein" evidence="1">
    <location>
        <begin position="21"/>
        <end position="258"/>
    </location>
</feature>
<comment type="caution">
    <text evidence="2">The sequence shown here is derived from an EMBL/GenBank/DDBJ whole genome shotgun (WGS) entry which is preliminary data.</text>
</comment>
<evidence type="ECO:0000313" key="3">
    <source>
        <dbReference type="Proteomes" id="UP000248326"/>
    </source>
</evidence>
<name>A0A318SGI8_9DEIO</name>